<keyword evidence="9" id="KW-0121">Carboxypeptidase</keyword>
<dbReference type="RefSeq" id="WP_055257249.1">
    <property type="nucleotide sequence ID" value="NZ_CABIXL010000001.1"/>
</dbReference>
<protein>
    <submittedName>
        <fullName evidence="9">D-alanyl-D-alanine carboxypeptidase dacB</fullName>
        <ecNumber evidence="9">3.4.16.4</ecNumber>
    </submittedName>
</protein>
<evidence type="ECO:0000259" key="8">
    <source>
        <dbReference type="Pfam" id="PF00768"/>
    </source>
</evidence>
<evidence type="ECO:0000256" key="4">
    <source>
        <dbReference type="ARBA" id="ARBA00022960"/>
    </source>
</evidence>
<evidence type="ECO:0000256" key="7">
    <source>
        <dbReference type="RuleBase" id="RU004016"/>
    </source>
</evidence>
<accession>A0ABM9UM84</accession>
<comment type="similarity">
    <text evidence="1 7">Belongs to the peptidase S11 family.</text>
</comment>
<keyword evidence="9" id="KW-0645">Protease</keyword>
<keyword evidence="6" id="KW-0961">Cell wall biogenesis/degradation</keyword>
<dbReference type="InterPro" id="IPR018044">
    <property type="entry name" value="Peptidase_S11"/>
</dbReference>
<evidence type="ECO:0000256" key="2">
    <source>
        <dbReference type="ARBA" id="ARBA00022729"/>
    </source>
</evidence>
<dbReference type="Gene3D" id="3.40.710.10">
    <property type="entry name" value="DD-peptidase/beta-lactamase superfamily"/>
    <property type="match status" value="1"/>
</dbReference>
<sequence length="272" mass="30301">MRKICKKIAIILSLLLMLYSPIQVFGLSKDKDIAREAHYAIAFDTESREILYEKKAFDNVPMASTTKILTAILAINYGNLDDTVIISKNAASIRGSKVGYRAGEEIKLKELLFGLMYKSGNDAAIAIAEHIGGSISEFCVMMNDLARTMGLIDSNFESPHGLDSQNHYSSAYDLALLMAKAMENDTFKEIAGTKTTLKEKYGFTRDYNNINKILWMIPEANGGKTGTTGQAGKCLVTSVNHNGRNIIIVVLNCPERWKVTENIYNYIKENYK</sequence>
<evidence type="ECO:0000256" key="5">
    <source>
        <dbReference type="ARBA" id="ARBA00022984"/>
    </source>
</evidence>
<keyword evidence="5" id="KW-0573">Peptidoglycan synthesis</keyword>
<dbReference type="PANTHER" id="PTHR21581">
    <property type="entry name" value="D-ALANYL-D-ALANINE CARBOXYPEPTIDASE"/>
    <property type="match status" value="1"/>
</dbReference>
<reference evidence="9 10" key="1">
    <citation type="submission" date="2015-09" db="EMBL/GenBank/DDBJ databases">
        <authorList>
            <consortium name="Pathogen Informatics"/>
        </authorList>
    </citation>
    <scope>NUCLEOTIDE SEQUENCE [LARGE SCALE GENOMIC DNA]</scope>
    <source>
        <strain evidence="9 10">2789STDY5834858</strain>
    </source>
</reference>
<keyword evidence="3 9" id="KW-0378">Hydrolase</keyword>
<proteinExistence type="inferred from homology"/>
<evidence type="ECO:0000313" key="9">
    <source>
        <dbReference type="EMBL" id="CUN50471.1"/>
    </source>
</evidence>
<dbReference type="InterPro" id="IPR012338">
    <property type="entry name" value="Beta-lactam/transpept-like"/>
</dbReference>
<dbReference type="PANTHER" id="PTHR21581:SF33">
    <property type="entry name" value="D-ALANYL-D-ALANINE CARBOXYPEPTIDASE DACB"/>
    <property type="match status" value="1"/>
</dbReference>
<evidence type="ECO:0000256" key="1">
    <source>
        <dbReference type="ARBA" id="ARBA00007164"/>
    </source>
</evidence>
<dbReference type="SUPFAM" id="SSF56601">
    <property type="entry name" value="beta-lactamase/transpeptidase-like"/>
    <property type="match status" value="1"/>
</dbReference>
<dbReference type="Pfam" id="PF00768">
    <property type="entry name" value="Peptidase_S11"/>
    <property type="match status" value="1"/>
</dbReference>
<dbReference type="Proteomes" id="UP000095488">
    <property type="component" value="Unassembled WGS sequence"/>
</dbReference>
<gene>
    <name evidence="9" type="primary">dacB_2</name>
    <name evidence="9" type="ORF">ERS852473_00360</name>
</gene>
<dbReference type="EMBL" id="CYZR01000001">
    <property type="protein sequence ID" value="CUN50471.1"/>
    <property type="molecule type" value="Genomic_DNA"/>
</dbReference>
<comment type="caution">
    <text evidence="9">The sequence shown here is derived from an EMBL/GenBank/DDBJ whole genome shotgun (WGS) entry which is preliminary data.</text>
</comment>
<keyword evidence="4" id="KW-0133">Cell shape</keyword>
<evidence type="ECO:0000313" key="10">
    <source>
        <dbReference type="Proteomes" id="UP000095488"/>
    </source>
</evidence>
<name>A0ABM9UM84_SARVE</name>
<keyword evidence="2" id="KW-0732">Signal</keyword>
<dbReference type="InterPro" id="IPR001967">
    <property type="entry name" value="Peptidase_S11_N"/>
</dbReference>
<evidence type="ECO:0000256" key="3">
    <source>
        <dbReference type="ARBA" id="ARBA00022801"/>
    </source>
</evidence>
<evidence type="ECO:0000256" key="6">
    <source>
        <dbReference type="ARBA" id="ARBA00023316"/>
    </source>
</evidence>
<dbReference type="EC" id="3.4.16.4" evidence="9"/>
<keyword evidence="10" id="KW-1185">Reference proteome</keyword>
<feature type="domain" description="Peptidase S11 D-alanyl-D-alanine carboxypeptidase A N-terminal" evidence="8">
    <location>
        <begin position="34"/>
        <end position="253"/>
    </location>
</feature>
<dbReference type="PRINTS" id="PR00725">
    <property type="entry name" value="DADACBPTASE1"/>
</dbReference>
<organism evidence="9 10">
    <name type="scientific">Sarcina ventriculi</name>
    <name type="common">Clostridium ventriculi</name>
    <dbReference type="NCBI Taxonomy" id="1267"/>
    <lineage>
        <taxon>Bacteria</taxon>
        <taxon>Bacillati</taxon>
        <taxon>Bacillota</taxon>
        <taxon>Clostridia</taxon>
        <taxon>Eubacteriales</taxon>
        <taxon>Clostridiaceae</taxon>
        <taxon>Sarcina</taxon>
    </lineage>
</organism>
<dbReference type="GO" id="GO:0009002">
    <property type="term" value="F:serine-type D-Ala-D-Ala carboxypeptidase activity"/>
    <property type="evidence" value="ECO:0007669"/>
    <property type="project" value="UniProtKB-EC"/>
</dbReference>